<dbReference type="PROSITE" id="PS00061">
    <property type="entry name" value="ADH_SHORT"/>
    <property type="match status" value="1"/>
</dbReference>
<dbReference type="Gene3D" id="3.40.50.720">
    <property type="entry name" value="NAD(P)-binding Rossmann-like Domain"/>
    <property type="match status" value="1"/>
</dbReference>
<proteinExistence type="inferred from homology"/>
<evidence type="ECO:0000313" key="5">
    <source>
        <dbReference type="Proteomes" id="UP001184230"/>
    </source>
</evidence>
<evidence type="ECO:0000256" key="2">
    <source>
        <dbReference type="ARBA" id="ARBA00023002"/>
    </source>
</evidence>
<evidence type="ECO:0000256" key="1">
    <source>
        <dbReference type="ARBA" id="ARBA00006484"/>
    </source>
</evidence>
<dbReference type="Proteomes" id="UP001184230">
    <property type="component" value="Unassembled WGS sequence"/>
</dbReference>
<comment type="caution">
    <text evidence="4">The sequence shown here is derived from an EMBL/GenBank/DDBJ whole genome shotgun (WGS) entry which is preliminary data.</text>
</comment>
<dbReference type="PRINTS" id="PR00081">
    <property type="entry name" value="GDHRDH"/>
</dbReference>
<evidence type="ECO:0000256" key="3">
    <source>
        <dbReference type="RuleBase" id="RU000363"/>
    </source>
</evidence>
<dbReference type="EMBL" id="JAVDRF010000005">
    <property type="protein sequence ID" value="MDR6537192.1"/>
    <property type="molecule type" value="Genomic_DNA"/>
</dbReference>
<sequence>MQIKNAVVFITGANRGLGLAYARAALAAGAKKVYAAARDPKSVTLEGVVPVALDVTRPAQIEAAAQACGDVTLLINNAGISRGSGLLAPDAVEAARAELDTNFFGLWAVSRAFAPVLAKNGGGAIVNVLSALSWITFPGVATYSASKSAAWSLSNGLRNELAAQGTQVTSVHVGYMDTDMASHVPGDKTSPDDVAKQTLAAVEAGEPEVLADATARQVKQGFVAAPPAYAAPR</sequence>
<dbReference type="SUPFAM" id="SSF51735">
    <property type="entry name" value="NAD(P)-binding Rossmann-fold domains"/>
    <property type="match status" value="1"/>
</dbReference>
<evidence type="ECO:0000313" key="4">
    <source>
        <dbReference type="EMBL" id="MDR6537192.1"/>
    </source>
</evidence>
<comment type="similarity">
    <text evidence="1 3">Belongs to the short-chain dehydrogenases/reductases (SDR) family.</text>
</comment>
<dbReference type="InterPro" id="IPR020904">
    <property type="entry name" value="Sc_DH/Rdtase_CS"/>
</dbReference>
<reference evidence="4 5" key="1">
    <citation type="submission" date="2023-07" db="EMBL/GenBank/DDBJ databases">
        <title>Sorghum-associated microbial communities from plants grown in Nebraska, USA.</title>
        <authorList>
            <person name="Schachtman D."/>
        </authorList>
    </citation>
    <scope>NUCLEOTIDE SEQUENCE [LARGE SCALE GENOMIC DNA]</scope>
    <source>
        <strain evidence="4 5">DS1781</strain>
    </source>
</reference>
<dbReference type="NCBIfam" id="NF006117">
    <property type="entry name" value="PRK08264.1-3"/>
    <property type="match status" value="1"/>
</dbReference>
<accession>A0ABU1NFE1</accession>
<name>A0ABU1NFE1_9BURK</name>
<dbReference type="RefSeq" id="WP_309902874.1">
    <property type="nucleotide sequence ID" value="NZ_JAVDRF010000005.1"/>
</dbReference>
<gene>
    <name evidence="4" type="ORF">J2739_002965</name>
</gene>
<dbReference type="InterPro" id="IPR036291">
    <property type="entry name" value="NAD(P)-bd_dom_sf"/>
</dbReference>
<dbReference type="Pfam" id="PF00106">
    <property type="entry name" value="adh_short"/>
    <property type="match status" value="1"/>
</dbReference>
<dbReference type="NCBIfam" id="NF006119">
    <property type="entry name" value="PRK08264.1-5"/>
    <property type="match status" value="1"/>
</dbReference>
<keyword evidence="5" id="KW-1185">Reference proteome</keyword>
<protein>
    <submittedName>
        <fullName evidence="4">NAD(P)-dependent dehydrogenase (Short-subunit alcohol dehydrogenase family)</fullName>
    </submittedName>
</protein>
<keyword evidence="2" id="KW-0560">Oxidoreductase</keyword>
<dbReference type="PANTHER" id="PTHR44196">
    <property type="entry name" value="DEHYDROGENASE/REDUCTASE SDR FAMILY MEMBER 7B"/>
    <property type="match status" value="1"/>
</dbReference>
<dbReference type="PRINTS" id="PR00080">
    <property type="entry name" value="SDRFAMILY"/>
</dbReference>
<dbReference type="PANTHER" id="PTHR44196:SF1">
    <property type="entry name" value="DEHYDROGENASE_REDUCTASE SDR FAMILY MEMBER 7B"/>
    <property type="match status" value="1"/>
</dbReference>
<organism evidence="4 5">
    <name type="scientific">Variovorax soli</name>
    <dbReference type="NCBI Taxonomy" id="376815"/>
    <lineage>
        <taxon>Bacteria</taxon>
        <taxon>Pseudomonadati</taxon>
        <taxon>Pseudomonadota</taxon>
        <taxon>Betaproteobacteria</taxon>
        <taxon>Burkholderiales</taxon>
        <taxon>Comamonadaceae</taxon>
        <taxon>Variovorax</taxon>
    </lineage>
</organism>
<dbReference type="InterPro" id="IPR002347">
    <property type="entry name" value="SDR_fam"/>
</dbReference>